<protein>
    <submittedName>
        <fullName evidence="3">Uncharacterized protein</fullName>
    </submittedName>
</protein>
<organism evidence="3">
    <name type="scientific">marine sediment metagenome</name>
    <dbReference type="NCBI Taxonomy" id="412755"/>
    <lineage>
        <taxon>unclassified sequences</taxon>
        <taxon>metagenomes</taxon>
        <taxon>ecological metagenomes</taxon>
    </lineage>
</organism>
<evidence type="ECO:0000256" key="2">
    <source>
        <dbReference type="SAM" id="MobiDB-lite"/>
    </source>
</evidence>
<comment type="caution">
    <text evidence="3">The sequence shown here is derived from an EMBL/GenBank/DDBJ whole genome shotgun (WGS) entry which is preliminary data.</text>
</comment>
<evidence type="ECO:0000313" key="3">
    <source>
        <dbReference type="EMBL" id="KKK85938.1"/>
    </source>
</evidence>
<evidence type="ECO:0000256" key="1">
    <source>
        <dbReference type="SAM" id="Coils"/>
    </source>
</evidence>
<dbReference type="AlphaFoldDB" id="A0A0F8YX11"/>
<name>A0A0F8YX11_9ZZZZ</name>
<accession>A0A0F8YX11</accession>
<reference evidence="3" key="1">
    <citation type="journal article" date="2015" name="Nature">
        <title>Complex archaea that bridge the gap between prokaryotes and eukaryotes.</title>
        <authorList>
            <person name="Spang A."/>
            <person name="Saw J.H."/>
            <person name="Jorgensen S.L."/>
            <person name="Zaremba-Niedzwiedzka K."/>
            <person name="Martijn J."/>
            <person name="Lind A.E."/>
            <person name="van Eijk R."/>
            <person name="Schleper C."/>
            <person name="Guy L."/>
            <person name="Ettema T.J."/>
        </authorList>
    </citation>
    <scope>NUCLEOTIDE SEQUENCE</scope>
</reference>
<keyword evidence="1" id="KW-0175">Coiled coil</keyword>
<dbReference type="EMBL" id="LAZR01051078">
    <property type="protein sequence ID" value="KKK85938.1"/>
    <property type="molecule type" value="Genomic_DNA"/>
</dbReference>
<gene>
    <name evidence="3" type="ORF">LCGC14_2768250</name>
</gene>
<feature type="compositionally biased region" description="Pro residues" evidence="2">
    <location>
        <begin position="7"/>
        <end position="24"/>
    </location>
</feature>
<feature type="region of interest" description="Disordered" evidence="2">
    <location>
        <begin position="1"/>
        <end position="65"/>
    </location>
</feature>
<feature type="coiled-coil region" evidence="1">
    <location>
        <begin position="78"/>
        <end position="112"/>
    </location>
</feature>
<sequence>MSRKAPQPIPPGTVKPEPPPPPPPKKPEPPRRVCPGQERCWVYRTDEHYSGEPTTDAPLPRPPPPDVALLARGLEMWREAVDRLLEKHQQQIDRLQKRVDELERAGRGLAVEDPRNWESDHAD</sequence>
<proteinExistence type="predicted"/>